<accession>A0ABQ3AK10</accession>
<keyword evidence="1" id="KW-0963">Cytoplasm</keyword>
<dbReference type="Proteomes" id="UP000600946">
    <property type="component" value="Unassembled WGS sequence"/>
</dbReference>
<keyword evidence="2" id="KW-0808">Transferase</keyword>
<protein>
    <submittedName>
        <fullName evidence="6">3-oxoacyl-[acyl-carrier-protein] synthase 3</fullName>
    </submittedName>
</protein>
<evidence type="ECO:0000256" key="3">
    <source>
        <dbReference type="ARBA" id="ARBA00023315"/>
    </source>
</evidence>
<keyword evidence="3" id="KW-0012">Acyltransferase</keyword>
<sequence>MPVGIIGLGAYAPPRVIDNEQISTWTGVTPEWIAERTGVHGRHYADPGVTTSAMAARAVEELFADSPHSRERVGLTVLATSTPDQPQPATAVRMQKLLRMHSTPAFDVNAVCSGFVYGLTVAESMLRTSPDNGTALVIGADMYSSIMDRGDRRTVSLFGDGAAAVLLGEVPEGYGIHATRLYADGDGEDLVEVAAGGTRETADDAAREAGRHFFRMQGRSVKEYALQIIPKTVDDVLSQARLEIGDIDRVFIHQGNTRLVEAVAAQLGVDMSRVPLTAPQFGNTGAASIPFTLRHSHRERPIERGERILFAAVGGGMTAGAAVLTWY</sequence>
<dbReference type="InterPro" id="IPR013747">
    <property type="entry name" value="ACP_syn_III_C"/>
</dbReference>
<evidence type="ECO:0000313" key="6">
    <source>
        <dbReference type="EMBL" id="GGY59316.1"/>
    </source>
</evidence>
<reference evidence="7" key="1">
    <citation type="journal article" date="2019" name="Int. J. Syst. Evol. Microbiol.">
        <title>The Global Catalogue of Microorganisms (GCM) 10K type strain sequencing project: providing services to taxonomists for standard genome sequencing and annotation.</title>
        <authorList>
            <consortium name="The Broad Institute Genomics Platform"/>
            <consortium name="The Broad Institute Genome Sequencing Center for Infectious Disease"/>
            <person name="Wu L."/>
            <person name="Ma J."/>
        </authorList>
    </citation>
    <scope>NUCLEOTIDE SEQUENCE [LARGE SCALE GENOMIC DNA]</scope>
    <source>
        <strain evidence="7">JCM 4594</strain>
    </source>
</reference>
<dbReference type="RefSeq" id="WP_161247213.1">
    <property type="nucleotide sequence ID" value="NZ_BMUU01000013.1"/>
</dbReference>
<gene>
    <name evidence="6" type="primary">fabH</name>
    <name evidence="6" type="ORF">GCM10010326_62720</name>
</gene>
<dbReference type="CDD" id="cd00830">
    <property type="entry name" value="KAS_III"/>
    <property type="match status" value="1"/>
</dbReference>
<dbReference type="InterPro" id="IPR013751">
    <property type="entry name" value="ACP_syn_III_N"/>
</dbReference>
<dbReference type="NCBIfam" id="NF006829">
    <property type="entry name" value="PRK09352.1"/>
    <property type="match status" value="1"/>
</dbReference>
<dbReference type="PANTHER" id="PTHR34069:SF2">
    <property type="entry name" value="BETA-KETOACYL-[ACYL-CARRIER-PROTEIN] SYNTHASE III"/>
    <property type="match status" value="1"/>
</dbReference>
<dbReference type="GeneID" id="96294170"/>
<feature type="domain" description="Beta-ketoacyl-[acyl-carrier-protein] synthase III N-terminal" evidence="5">
    <location>
        <begin position="106"/>
        <end position="185"/>
    </location>
</feature>
<comment type="caution">
    <text evidence="6">The sequence shown here is derived from an EMBL/GenBank/DDBJ whole genome shotgun (WGS) entry which is preliminary data.</text>
</comment>
<feature type="domain" description="Beta-ketoacyl-[acyl-carrier-protein] synthase III C-terminal" evidence="4">
    <location>
        <begin position="237"/>
        <end position="326"/>
    </location>
</feature>
<evidence type="ECO:0000256" key="1">
    <source>
        <dbReference type="ARBA" id="ARBA00022490"/>
    </source>
</evidence>
<name>A0ABQ3AK10_9ACTN</name>
<dbReference type="SUPFAM" id="SSF53901">
    <property type="entry name" value="Thiolase-like"/>
    <property type="match status" value="1"/>
</dbReference>
<dbReference type="Gene3D" id="3.40.47.10">
    <property type="match status" value="1"/>
</dbReference>
<keyword evidence="7" id="KW-1185">Reference proteome</keyword>
<organism evidence="6 7">
    <name type="scientific">Streptomyces xanthochromogenes</name>
    <dbReference type="NCBI Taxonomy" id="67384"/>
    <lineage>
        <taxon>Bacteria</taxon>
        <taxon>Bacillati</taxon>
        <taxon>Actinomycetota</taxon>
        <taxon>Actinomycetes</taxon>
        <taxon>Kitasatosporales</taxon>
        <taxon>Streptomycetaceae</taxon>
        <taxon>Streptomyces</taxon>
    </lineage>
</organism>
<evidence type="ECO:0000259" key="4">
    <source>
        <dbReference type="Pfam" id="PF08541"/>
    </source>
</evidence>
<dbReference type="Pfam" id="PF08541">
    <property type="entry name" value="ACP_syn_III_C"/>
    <property type="match status" value="1"/>
</dbReference>
<proteinExistence type="predicted"/>
<dbReference type="EMBL" id="BMUU01000013">
    <property type="protein sequence ID" value="GGY59316.1"/>
    <property type="molecule type" value="Genomic_DNA"/>
</dbReference>
<evidence type="ECO:0000313" key="7">
    <source>
        <dbReference type="Proteomes" id="UP000600946"/>
    </source>
</evidence>
<dbReference type="InterPro" id="IPR016039">
    <property type="entry name" value="Thiolase-like"/>
</dbReference>
<evidence type="ECO:0000256" key="2">
    <source>
        <dbReference type="ARBA" id="ARBA00022679"/>
    </source>
</evidence>
<evidence type="ECO:0000259" key="5">
    <source>
        <dbReference type="Pfam" id="PF08545"/>
    </source>
</evidence>
<dbReference type="PANTHER" id="PTHR34069">
    <property type="entry name" value="3-OXOACYL-[ACYL-CARRIER-PROTEIN] SYNTHASE 3"/>
    <property type="match status" value="1"/>
</dbReference>
<dbReference type="Pfam" id="PF08545">
    <property type="entry name" value="ACP_syn_III"/>
    <property type="match status" value="1"/>
</dbReference>